<dbReference type="Proteomes" id="UP000177040">
    <property type="component" value="Unassembled WGS sequence"/>
</dbReference>
<dbReference type="GO" id="GO:0006412">
    <property type="term" value="P:translation"/>
    <property type="evidence" value="ECO:0007669"/>
    <property type="project" value="InterPro"/>
</dbReference>
<evidence type="ECO:0000256" key="2">
    <source>
        <dbReference type="ARBA" id="ARBA00023274"/>
    </source>
</evidence>
<dbReference type="Gene3D" id="3.30.1320.10">
    <property type="match status" value="1"/>
</dbReference>
<feature type="region of interest" description="Disordered" evidence="4">
    <location>
        <begin position="91"/>
        <end position="116"/>
    </location>
</feature>
<evidence type="ECO:0000256" key="4">
    <source>
        <dbReference type="SAM" id="MobiDB-lite"/>
    </source>
</evidence>
<organism evidence="5 6">
    <name type="scientific">Candidatus Magasanikbacteria bacterium RIFCSPLOWO2_01_FULL_40_15</name>
    <dbReference type="NCBI Taxonomy" id="1798686"/>
    <lineage>
        <taxon>Bacteria</taxon>
        <taxon>Candidatus Magasanikiibacteriota</taxon>
    </lineage>
</organism>
<evidence type="ECO:0000256" key="1">
    <source>
        <dbReference type="ARBA" id="ARBA00022980"/>
    </source>
</evidence>
<sequence>MGKTKRPSYRLIVSPKHKDTQSGQIEILGQYDPIQKTKVINLKKERIEYWLSVGAQMSPTVNNLLINAGIVKGDKKRSVFFSKKRTAKLNKAKADKKAKAEATATKTAEPKSAEPVEVESVAEVISEVKEIVQA</sequence>
<dbReference type="PANTHER" id="PTHR12919:SF20">
    <property type="entry name" value="SMALL RIBOSOMAL SUBUNIT PROTEIN BS16M"/>
    <property type="match status" value="1"/>
</dbReference>
<evidence type="ECO:0000256" key="3">
    <source>
        <dbReference type="ARBA" id="ARBA00035310"/>
    </source>
</evidence>
<dbReference type="InterPro" id="IPR023803">
    <property type="entry name" value="Ribosomal_bS16_dom_sf"/>
</dbReference>
<name>A0A1F6N426_9BACT</name>
<proteinExistence type="predicted"/>
<reference evidence="5 6" key="1">
    <citation type="journal article" date="2016" name="Nat. Commun.">
        <title>Thousands of microbial genomes shed light on interconnected biogeochemical processes in an aquifer system.</title>
        <authorList>
            <person name="Anantharaman K."/>
            <person name="Brown C.T."/>
            <person name="Hug L.A."/>
            <person name="Sharon I."/>
            <person name="Castelle C.J."/>
            <person name="Probst A.J."/>
            <person name="Thomas B.C."/>
            <person name="Singh A."/>
            <person name="Wilkins M.J."/>
            <person name="Karaoz U."/>
            <person name="Brodie E.L."/>
            <person name="Williams K.H."/>
            <person name="Hubbard S.S."/>
            <person name="Banfield J.F."/>
        </authorList>
    </citation>
    <scope>NUCLEOTIDE SEQUENCE [LARGE SCALE GENOMIC DNA]</scope>
</reference>
<dbReference type="Pfam" id="PF00886">
    <property type="entry name" value="Ribosomal_S16"/>
    <property type="match status" value="1"/>
</dbReference>
<gene>
    <name evidence="5" type="ORF">A2983_04160</name>
</gene>
<dbReference type="GO" id="GO:0003735">
    <property type="term" value="F:structural constituent of ribosome"/>
    <property type="evidence" value="ECO:0007669"/>
    <property type="project" value="InterPro"/>
</dbReference>
<protein>
    <recommendedName>
        <fullName evidence="3">30S ribosomal protein S16</fullName>
    </recommendedName>
</protein>
<evidence type="ECO:0000313" key="5">
    <source>
        <dbReference type="EMBL" id="OGH78667.1"/>
    </source>
</evidence>
<dbReference type="PANTHER" id="PTHR12919">
    <property type="entry name" value="30S RIBOSOMAL PROTEIN S16"/>
    <property type="match status" value="1"/>
</dbReference>
<dbReference type="InterPro" id="IPR000307">
    <property type="entry name" value="Ribosomal_bS16"/>
</dbReference>
<dbReference type="GO" id="GO:0015935">
    <property type="term" value="C:small ribosomal subunit"/>
    <property type="evidence" value="ECO:0007669"/>
    <property type="project" value="TreeGrafter"/>
</dbReference>
<evidence type="ECO:0000313" key="6">
    <source>
        <dbReference type="Proteomes" id="UP000177040"/>
    </source>
</evidence>
<dbReference type="AlphaFoldDB" id="A0A1F6N426"/>
<comment type="caution">
    <text evidence="5">The sequence shown here is derived from an EMBL/GenBank/DDBJ whole genome shotgun (WGS) entry which is preliminary data.</text>
</comment>
<dbReference type="SUPFAM" id="SSF54565">
    <property type="entry name" value="Ribosomal protein S16"/>
    <property type="match status" value="1"/>
</dbReference>
<dbReference type="NCBIfam" id="TIGR00002">
    <property type="entry name" value="S16"/>
    <property type="match status" value="1"/>
</dbReference>
<keyword evidence="2" id="KW-0687">Ribonucleoprotein</keyword>
<keyword evidence="1 5" id="KW-0689">Ribosomal protein</keyword>
<accession>A0A1F6N426</accession>
<dbReference type="EMBL" id="MFQH01000003">
    <property type="protein sequence ID" value="OGH78667.1"/>
    <property type="molecule type" value="Genomic_DNA"/>
</dbReference>
<dbReference type="GO" id="GO:0005737">
    <property type="term" value="C:cytoplasm"/>
    <property type="evidence" value="ECO:0007669"/>
    <property type="project" value="UniProtKB-ARBA"/>
</dbReference>